<dbReference type="Proteomes" id="UP001438707">
    <property type="component" value="Unassembled WGS sequence"/>
</dbReference>
<keyword evidence="2" id="KW-1185">Reference proteome</keyword>
<organism evidence="1 2">
    <name type="scientific">Apatococcus lobatus</name>
    <dbReference type="NCBI Taxonomy" id="904363"/>
    <lineage>
        <taxon>Eukaryota</taxon>
        <taxon>Viridiplantae</taxon>
        <taxon>Chlorophyta</taxon>
        <taxon>core chlorophytes</taxon>
        <taxon>Trebouxiophyceae</taxon>
        <taxon>Chlorellales</taxon>
        <taxon>Chlorellaceae</taxon>
        <taxon>Apatococcus</taxon>
    </lineage>
</organism>
<evidence type="ECO:0000313" key="2">
    <source>
        <dbReference type="Proteomes" id="UP001438707"/>
    </source>
</evidence>
<dbReference type="InterPro" id="IPR023393">
    <property type="entry name" value="START-like_dom_sf"/>
</dbReference>
<evidence type="ECO:0008006" key="3">
    <source>
        <dbReference type="Google" id="ProtNLM"/>
    </source>
</evidence>
<dbReference type="Gene3D" id="3.30.530.20">
    <property type="match status" value="1"/>
</dbReference>
<name>A0AAW1R2M4_9CHLO</name>
<dbReference type="SUPFAM" id="SSF55961">
    <property type="entry name" value="Bet v1-like"/>
    <property type="match status" value="1"/>
</dbReference>
<comment type="caution">
    <text evidence="1">The sequence shown here is derived from an EMBL/GenBank/DDBJ whole genome shotgun (WGS) entry which is preliminary data.</text>
</comment>
<sequence>MGSVTAHQFSSVRVHVSGVLSADAASTWDVVKDFGAICQWAPTLEVSGKSQIVRSGMLTGGRGTVVGAARVVHIGTDTIVEELTAMDNVEHTMRWRVISHPSCTNPFPASYLNSSVKLTLTAITISKQCLAELEASFLTEPSQTGLMHAQQARLLEGMLVGLEHYLAANQQPHYAALQPPPHSSQSQLVINTLDSGGSSS</sequence>
<dbReference type="InterPro" id="IPR019587">
    <property type="entry name" value="Polyketide_cyclase/dehydratase"/>
</dbReference>
<accession>A0AAW1R2M4</accession>
<dbReference type="EMBL" id="JALJOS010000016">
    <property type="protein sequence ID" value="KAK9828195.1"/>
    <property type="molecule type" value="Genomic_DNA"/>
</dbReference>
<dbReference type="CDD" id="cd07821">
    <property type="entry name" value="PYR_PYL_RCAR_like"/>
    <property type="match status" value="1"/>
</dbReference>
<proteinExistence type="predicted"/>
<evidence type="ECO:0000313" key="1">
    <source>
        <dbReference type="EMBL" id="KAK9828195.1"/>
    </source>
</evidence>
<dbReference type="AlphaFoldDB" id="A0AAW1R2M4"/>
<protein>
    <recommendedName>
        <fullName evidence="3">SRPBCC family protein</fullName>
    </recommendedName>
</protein>
<reference evidence="1 2" key="1">
    <citation type="journal article" date="2024" name="Nat. Commun.">
        <title>Phylogenomics reveals the evolutionary origins of lichenization in chlorophyte algae.</title>
        <authorList>
            <person name="Puginier C."/>
            <person name="Libourel C."/>
            <person name="Otte J."/>
            <person name="Skaloud P."/>
            <person name="Haon M."/>
            <person name="Grisel S."/>
            <person name="Petersen M."/>
            <person name="Berrin J.G."/>
            <person name="Delaux P.M."/>
            <person name="Dal Grande F."/>
            <person name="Keller J."/>
        </authorList>
    </citation>
    <scope>NUCLEOTIDE SEQUENCE [LARGE SCALE GENOMIC DNA]</scope>
    <source>
        <strain evidence="1 2">SAG 2145</strain>
    </source>
</reference>
<gene>
    <name evidence="1" type="ORF">WJX74_002528</name>
</gene>
<dbReference type="Pfam" id="PF10604">
    <property type="entry name" value="Polyketide_cyc2"/>
    <property type="match status" value="1"/>
</dbReference>